<evidence type="ECO:0000313" key="2">
    <source>
        <dbReference type="EMBL" id="MBR0576852.1"/>
    </source>
</evidence>
<dbReference type="InterPro" id="IPR001509">
    <property type="entry name" value="Epimerase_deHydtase"/>
</dbReference>
<comment type="caution">
    <text evidence="2">The sequence shown here is derived from an EMBL/GenBank/DDBJ whole genome shotgun (WGS) entry which is preliminary data.</text>
</comment>
<dbReference type="PANTHER" id="PTHR48079:SF6">
    <property type="entry name" value="NAD(P)-BINDING DOMAIN-CONTAINING PROTEIN-RELATED"/>
    <property type="match status" value="1"/>
</dbReference>
<dbReference type="InterPro" id="IPR036291">
    <property type="entry name" value="NAD(P)-bd_dom_sf"/>
</dbReference>
<dbReference type="PANTHER" id="PTHR48079">
    <property type="entry name" value="PROTEIN YEEZ"/>
    <property type="match status" value="1"/>
</dbReference>
<dbReference type="EMBL" id="JAGSCS010000015">
    <property type="protein sequence ID" value="MBR0576852.1"/>
    <property type="molecule type" value="Genomic_DNA"/>
</dbReference>
<dbReference type="Pfam" id="PF01370">
    <property type="entry name" value="Epimerase"/>
    <property type="match status" value="1"/>
</dbReference>
<organism evidence="2 3">
    <name type="scientific">Proteiniclasticum sediminis</name>
    <dbReference type="NCBI Taxonomy" id="2804028"/>
    <lineage>
        <taxon>Bacteria</taxon>
        <taxon>Bacillati</taxon>
        <taxon>Bacillota</taxon>
        <taxon>Clostridia</taxon>
        <taxon>Eubacteriales</taxon>
        <taxon>Clostridiaceae</taxon>
        <taxon>Proteiniclasticum</taxon>
    </lineage>
</organism>
<reference evidence="2" key="1">
    <citation type="submission" date="2021-04" db="EMBL/GenBank/DDBJ databases">
        <title>Proteiniclasticum sedimins sp. nov., an obligate anaerobic bacterium isolated from anaerobic sludge.</title>
        <authorList>
            <person name="Liu J."/>
        </authorList>
    </citation>
    <scope>NUCLEOTIDE SEQUENCE</scope>
    <source>
        <strain evidence="2">BAD-10</strain>
    </source>
</reference>
<proteinExistence type="predicted"/>
<dbReference type="Proteomes" id="UP000675379">
    <property type="component" value="Unassembled WGS sequence"/>
</dbReference>
<dbReference type="Gene3D" id="3.40.50.720">
    <property type="entry name" value="NAD(P)-binding Rossmann-like Domain"/>
    <property type="match status" value="1"/>
</dbReference>
<dbReference type="GO" id="GO:0004029">
    <property type="term" value="F:aldehyde dehydrogenase (NAD+) activity"/>
    <property type="evidence" value="ECO:0007669"/>
    <property type="project" value="TreeGrafter"/>
</dbReference>
<dbReference type="InterPro" id="IPR051783">
    <property type="entry name" value="NAD(P)-dependent_oxidoreduct"/>
</dbReference>
<dbReference type="GO" id="GO:0005737">
    <property type="term" value="C:cytoplasm"/>
    <property type="evidence" value="ECO:0007669"/>
    <property type="project" value="TreeGrafter"/>
</dbReference>
<evidence type="ECO:0000313" key="3">
    <source>
        <dbReference type="Proteomes" id="UP000675379"/>
    </source>
</evidence>
<name>A0A941HS23_9CLOT</name>
<gene>
    <name evidence="2" type="ORF">KCG48_10980</name>
</gene>
<sequence>MKELYLVTGAAGHLGSALVDQLLKAGKPVRALVLPKEKDLLPKGVDVFVGDVTQKESLAPFFANPDQKELIVLHCAGIVSIASKYSQKVYDVNVGGTKNVADLCREHGVKKLIYVSSVHAIPELPRGEIMTEIDTFDPEAVVGLYAKTKAEATAYVLSAAKDGLPVSVVHPSGISGPFDCGRGHLTTLVLDYCKHRLTSGIQGGYDFVDVRDVAQGILACCTQGQNGQCYILSNRYYTVREVLTLLHEITGKKEIKTYLPLWFVKGAAPLAELYYKIRRQPPLFTAYSIYTLNSNAVFSHEKATKELGFAPRDLRETLEDTVDWLKQNHQL</sequence>
<dbReference type="RefSeq" id="WP_211802270.1">
    <property type="nucleotide sequence ID" value="NZ_JAGSCS010000015.1"/>
</dbReference>
<dbReference type="AlphaFoldDB" id="A0A941HS23"/>
<feature type="domain" description="NAD-dependent epimerase/dehydratase" evidence="1">
    <location>
        <begin position="6"/>
        <end position="228"/>
    </location>
</feature>
<evidence type="ECO:0000259" key="1">
    <source>
        <dbReference type="Pfam" id="PF01370"/>
    </source>
</evidence>
<protein>
    <submittedName>
        <fullName evidence="2">NAD-dependent epimerase/dehydratase family protein</fullName>
    </submittedName>
</protein>
<accession>A0A941HS23</accession>
<keyword evidence="3" id="KW-1185">Reference proteome</keyword>
<dbReference type="SUPFAM" id="SSF51735">
    <property type="entry name" value="NAD(P)-binding Rossmann-fold domains"/>
    <property type="match status" value="1"/>
</dbReference>